<dbReference type="GO" id="GO:0003919">
    <property type="term" value="F:FMN adenylyltransferase activity"/>
    <property type="evidence" value="ECO:0007669"/>
    <property type="project" value="UniProtKB-UniRule"/>
</dbReference>
<keyword evidence="9 15" id="KW-0418">Kinase</keyword>
<dbReference type="InterPro" id="IPR023465">
    <property type="entry name" value="Riboflavin_kinase_dom_sf"/>
</dbReference>
<evidence type="ECO:0000256" key="1">
    <source>
        <dbReference type="ARBA" id="ARBA00002121"/>
    </source>
</evidence>
<comment type="pathway">
    <text evidence="3 15">Cofactor biosynthesis; FMN biosynthesis; FMN from riboflavin (ATP route): step 1/1.</text>
</comment>
<reference evidence="17 18" key="1">
    <citation type="submission" date="2019-02" db="EMBL/GenBank/DDBJ databases">
        <title>Deep-cultivation of Planctomycetes and their phenomic and genomic characterization uncovers novel biology.</title>
        <authorList>
            <person name="Wiegand S."/>
            <person name="Jogler M."/>
            <person name="Boedeker C."/>
            <person name="Pinto D."/>
            <person name="Vollmers J."/>
            <person name="Rivas-Marin E."/>
            <person name="Kohn T."/>
            <person name="Peeters S.H."/>
            <person name="Heuer A."/>
            <person name="Rast P."/>
            <person name="Oberbeckmann S."/>
            <person name="Bunk B."/>
            <person name="Jeske O."/>
            <person name="Meyerdierks A."/>
            <person name="Storesund J.E."/>
            <person name="Kallscheuer N."/>
            <person name="Luecker S."/>
            <person name="Lage O.M."/>
            <person name="Pohl T."/>
            <person name="Merkel B.J."/>
            <person name="Hornburger P."/>
            <person name="Mueller R.-W."/>
            <person name="Bruemmer F."/>
            <person name="Labrenz M."/>
            <person name="Spormann A.M."/>
            <person name="Op den Camp H."/>
            <person name="Overmann J."/>
            <person name="Amann R."/>
            <person name="Jetten M.S.M."/>
            <person name="Mascher T."/>
            <person name="Medema M.H."/>
            <person name="Devos D.P."/>
            <person name="Kaster A.-K."/>
            <person name="Ovreas L."/>
            <person name="Rohde M."/>
            <person name="Galperin M.Y."/>
            <person name="Jogler C."/>
        </authorList>
    </citation>
    <scope>NUCLEOTIDE SEQUENCE [LARGE SCALE GENOMIC DNA]</scope>
    <source>
        <strain evidence="17 18">Pla163</strain>
    </source>
</reference>
<dbReference type="CDD" id="cd02064">
    <property type="entry name" value="FAD_synthetase_N"/>
    <property type="match status" value="1"/>
</dbReference>
<gene>
    <name evidence="17" type="primary">ribF</name>
    <name evidence="17" type="ORF">Pla163_33790</name>
</gene>
<keyword evidence="18" id="KW-1185">Reference proteome</keyword>
<comment type="similarity">
    <text evidence="15">Belongs to the ribF family.</text>
</comment>
<dbReference type="UniPathway" id="UPA00276">
    <property type="reaction ID" value="UER00406"/>
</dbReference>
<keyword evidence="6 15" id="KW-0808">Transferase</keyword>
<keyword evidence="5 15" id="KW-0288">FMN</keyword>
<organism evidence="17 18">
    <name type="scientific">Rohdeia mirabilis</name>
    <dbReference type="NCBI Taxonomy" id="2528008"/>
    <lineage>
        <taxon>Bacteria</taxon>
        <taxon>Pseudomonadati</taxon>
        <taxon>Planctomycetota</taxon>
        <taxon>Planctomycetia</taxon>
        <taxon>Planctomycetia incertae sedis</taxon>
        <taxon>Rohdeia</taxon>
    </lineage>
</organism>
<evidence type="ECO:0000256" key="10">
    <source>
        <dbReference type="ARBA" id="ARBA00022827"/>
    </source>
</evidence>
<dbReference type="Pfam" id="PF01687">
    <property type="entry name" value="Flavokinase"/>
    <property type="match status" value="1"/>
</dbReference>
<keyword evidence="8 15" id="KW-0547">Nucleotide-binding</keyword>
<dbReference type="EC" id="2.7.1.26" evidence="15"/>
<evidence type="ECO:0000256" key="12">
    <source>
        <dbReference type="ARBA" id="ARBA00023268"/>
    </source>
</evidence>
<dbReference type="GO" id="GO:0009398">
    <property type="term" value="P:FMN biosynthetic process"/>
    <property type="evidence" value="ECO:0007669"/>
    <property type="project" value="UniProtKB-UniRule"/>
</dbReference>
<evidence type="ECO:0000256" key="9">
    <source>
        <dbReference type="ARBA" id="ARBA00022777"/>
    </source>
</evidence>
<dbReference type="PANTHER" id="PTHR22749:SF6">
    <property type="entry name" value="RIBOFLAVIN KINASE"/>
    <property type="match status" value="1"/>
</dbReference>
<evidence type="ECO:0000256" key="2">
    <source>
        <dbReference type="ARBA" id="ARBA00004726"/>
    </source>
</evidence>
<dbReference type="PIRSF" id="PIRSF004491">
    <property type="entry name" value="FAD_Synth"/>
    <property type="match status" value="1"/>
</dbReference>
<evidence type="ECO:0000256" key="4">
    <source>
        <dbReference type="ARBA" id="ARBA00022630"/>
    </source>
</evidence>
<keyword evidence="4 15" id="KW-0285">Flavoprotein</keyword>
<evidence type="ECO:0000259" key="16">
    <source>
        <dbReference type="SMART" id="SM00904"/>
    </source>
</evidence>
<proteinExistence type="inferred from homology"/>
<evidence type="ECO:0000256" key="8">
    <source>
        <dbReference type="ARBA" id="ARBA00022741"/>
    </source>
</evidence>
<dbReference type="InterPro" id="IPR023468">
    <property type="entry name" value="Riboflavin_kinase"/>
</dbReference>
<evidence type="ECO:0000256" key="15">
    <source>
        <dbReference type="PIRNR" id="PIRNR004491"/>
    </source>
</evidence>
<evidence type="ECO:0000256" key="3">
    <source>
        <dbReference type="ARBA" id="ARBA00005201"/>
    </source>
</evidence>
<protein>
    <recommendedName>
        <fullName evidence="15">Riboflavin biosynthesis protein</fullName>
    </recommendedName>
    <domain>
        <recommendedName>
            <fullName evidence="15">Riboflavin kinase</fullName>
            <ecNumber evidence="15">2.7.1.26</ecNumber>
        </recommendedName>
        <alternativeName>
            <fullName evidence="15">Flavokinase</fullName>
        </alternativeName>
    </domain>
    <domain>
        <recommendedName>
            <fullName evidence="15">FMN adenylyltransferase</fullName>
            <ecNumber evidence="15">2.7.7.2</ecNumber>
        </recommendedName>
        <alternativeName>
            <fullName evidence="15">FAD pyrophosphorylase</fullName>
        </alternativeName>
        <alternativeName>
            <fullName evidence="15">FAD synthase</fullName>
        </alternativeName>
    </domain>
</protein>
<accession>A0A518D463</accession>
<feature type="domain" description="Riboflavin kinase" evidence="16">
    <location>
        <begin position="161"/>
        <end position="292"/>
    </location>
</feature>
<dbReference type="PANTHER" id="PTHR22749">
    <property type="entry name" value="RIBOFLAVIN KINASE/FMN ADENYLYLTRANSFERASE"/>
    <property type="match status" value="1"/>
</dbReference>
<dbReference type="InterPro" id="IPR014729">
    <property type="entry name" value="Rossmann-like_a/b/a_fold"/>
</dbReference>
<keyword evidence="10 15" id="KW-0274">FAD</keyword>
<keyword evidence="12" id="KW-0511">Multifunctional enzyme</keyword>
<dbReference type="Gene3D" id="3.40.50.620">
    <property type="entry name" value="HUPs"/>
    <property type="match status" value="1"/>
</dbReference>
<evidence type="ECO:0000256" key="5">
    <source>
        <dbReference type="ARBA" id="ARBA00022643"/>
    </source>
</evidence>
<dbReference type="InterPro" id="IPR015864">
    <property type="entry name" value="FAD_synthase"/>
</dbReference>
<comment type="function">
    <text evidence="1">Catalyzes the phosphorylation of riboflavin to FMN followed by the adenylation of FMN to FAD.</text>
</comment>
<dbReference type="GO" id="GO:0009231">
    <property type="term" value="P:riboflavin biosynthetic process"/>
    <property type="evidence" value="ECO:0007669"/>
    <property type="project" value="InterPro"/>
</dbReference>
<dbReference type="Proteomes" id="UP000319342">
    <property type="component" value="Chromosome"/>
</dbReference>
<dbReference type="EMBL" id="CP036290">
    <property type="protein sequence ID" value="QDU86229.1"/>
    <property type="molecule type" value="Genomic_DNA"/>
</dbReference>
<dbReference type="GO" id="GO:0005524">
    <property type="term" value="F:ATP binding"/>
    <property type="evidence" value="ECO:0007669"/>
    <property type="project" value="UniProtKB-UniRule"/>
</dbReference>
<evidence type="ECO:0000313" key="18">
    <source>
        <dbReference type="Proteomes" id="UP000319342"/>
    </source>
</evidence>
<comment type="catalytic activity">
    <reaction evidence="13 15">
        <text>riboflavin + ATP = FMN + ADP + H(+)</text>
        <dbReference type="Rhea" id="RHEA:14357"/>
        <dbReference type="ChEBI" id="CHEBI:15378"/>
        <dbReference type="ChEBI" id="CHEBI:30616"/>
        <dbReference type="ChEBI" id="CHEBI:57986"/>
        <dbReference type="ChEBI" id="CHEBI:58210"/>
        <dbReference type="ChEBI" id="CHEBI:456216"/>
        <dbReference type="EC" id="2.7.1.26"/>
    </reaction>
</comment>
<dbReference type="SUPFAM" id="SSF52374">
    <property type="entry name" value="Nucleotidylyl transferase"/>
    <property type="match status" value="1"/>
</dbReference>
<sequence length="304" mass="33061">MVSVGVFDGVHVGHREILARNVARARELDLEPTVVTFRRHPKRLLLGRAPKALTSLDHRIALFRRAGIEHVVALKFDEELRAMTADAFAEEILRAGLDARQLVLGFDSKFAKNREGTPQWLREHGWPVEVVDQVIVGQRPVSSTAIREAVELGDLEAAAAMLGRPVSVLGRVVHGRALGRELGFPTANLNLSHELHPPPGVYACRARVVGTGAGPDGSWAVANIGSRPTVAPGGDGLPTIEIHLLDWSGDLYGQRLEVLFHARLRAERRFEGVDELARQIRRDVGAAREVLERDGIGSGTASGS</sequence>
<dbReference type="GO" id="GO:0008531">
    <property type="term" value="F:riboflavin kinase activity"/>
    <property type="evidence" value="ECO:0007669"/>
    <property type="project" value="UniProtKB-UniRule"/>
</dbReference>
<evidence type="ECO:0000256" key="13">
    <source>
        <dbReference type="ARBA" id="ARBA00047880"/>
    </source>
</evidence>
<dbReference type="EC" id="2.7.7.2" evidence="15"/>
<name>A0A518D463_9BACT</name>
<dbReference type="SMART" id="SM00904">
    <property type="entry name" value="Flavokinase"/>
    <property type="match status" value="1"/>
</dbReference>
<dbReference type="NCBIfam" id="TIGR00083">
    <property type="entry name" value="ribF"/>
    <property type="match status" value="1"/>
</dbReference>
<evidence type="ECO:0000256" key="7">
    <source>
        <dbReference type="ARBA" id="ARBA00022695"/>
    </source>
</evidence>
<dbReference type="Pfam" id="PF06574">
    <property type="entry name" value="FAD_syn"/>
    <property type="match status" value="1"/>
</dbReference>
<dbReference type="GO" id="GO:0006747">
    <property type="term" value="P:FAD biosynthetic process"/>
    <property type="evidence" value="ECO:0007669"/>
    <property type="project" value="UniProtKB-UniRule"/>
</dbReference>
<evidence type="ECO:0000256" key="6">
    <source>
        <dbReference type="ARBA" id="ARBA00022679"/>
    </source>
</evidence>
<keyword evidence="7 15" id="KW-0548">Nucleotidyltransferase</keyword>
<evidence type="ECO:0000256" key="14">
    <source>
        <dbReference type="ARBA" id="ARBA00049494"/>
    </source>
</evidence>
<dbReference type="InterPro" id="IPR015865">
    <property type="entry name" value="Riboflavin_kinase_bac/euk"/>
</dbReference>
<evidence type="ECO:0000313" key="17">
    <source>
        <dbReference type="EMBL" id="QDU86229.1"/>
    </source>
</evidence>
<dbReference type="InterPro" id="IPR002606">
    <property type="entry name" value="Riboflavin_kinase_bac"/>
</dbReference>
<dbReference type="AlphaFoldDB" id="A0A518D463"/>
<dbReference type="UniPathway" id="UPA00277">
    <property type="reaction ID" value="UER00407"/>
</dbReference>
<dbReference type="SUPFAM" id="SSF82114">
    <property type="entry name" value="Riboflavin kinase-like"/>
    <property type="match status" value="1"/>
</dbReference>
<evidence type="ECO:0000256" key="11">
    <source>
        <dbReference type="ARBA" id="ARBA00022840"/>
    </source>
</evidence>
<comment type="pathway">
    <text evidence="2 15">Cofactor biosynthesis; FAD biosynthesis; FAD from FMN: step 1/1.</text>
</comment>
<keyword evidence="11 15" id="KW-0067">ATP-binding</keyword>
<dbReference type="Gene3D" id="2.40.30.30">
    <property type="entry name" value="Riboflavin kinase-like"/>
    <property type="match status" value="1"/>
</dbReference>
<comment type="catalytic activity">
    <reaction evidence="14 15">
        <text>FMN + ATP + H(+) = FAD + diphosphate</text>
        <dbReference type="Rhea" id="RHEA:17237"/>
        <dbReference type="ChEBI" id="CHEBI:15378"/>
        <dbReference type="ChEBI" id="CHEBI:30616"/>
        <dbReference type="ChEBI" id="CHEBI:33019"/>
        <dbReference type="ChEBI" id="CHEBI:57692"/>
        <dbReference type="ChEBI" id="CHEBI:58210"/>
        <dbReference type="EC" id="2.7.7.2"/>
    </reaction>
</comment>